<evidence type="ECO:0000313" key="2">
    <source>
        <dbReference type="EMBL" id="ANF51604.1"/>
    </source>
</evidence>
<evidence type="ECO:0000313" key="3">
    <source>
        <dbReference type="Proteomes" id="UP000077824"/>
    </source>
</evidence>
<dbReference type="RefSeq" id="WP_066755741.1">
    <property type="nucleotide sequence ID" value="NZ_CP015199.1"/>
</dbReference>
<dbReference type="EMBL" id="CP015199">
    <property type="protein sequence ID" value="ANF51604.1"/>
    <property type="molecule type" value="Genomic_DNA"/>
</dbReference>
<dbReference type="KEGG" id="chh:A0O34_14315"/>
<accession>A0A172XXC6</accession>
<keyword evidence="1" id="KW-1133">Transmembrane helix</keyword>
<dbReference type="Proteomes" id="UP000077824">
    <property type="component" value="Chromosome"/>
</dbReference>
<feature type="transmembrane region" description="Helical" evidence="1">
    <location>
        <begin position="12"/>
        <end position="33"/>
    </location>
</feature>
<keyword evidence="1" id="KW-0472">Membrane</keyword>
<evidence type="ECO:0000256" key="1">
    <source>
        <dbReference type="SAM" id="Phobius"/>
    </source>
</evidence>
<proteinExistence type="predicted"/>
<dbReference type="OrthoDB" id="1494111at2"/>
<gene>
    <name evidence="2" type="ORF">A0O34_14315</name>
</gene>
<name>A0A172XXC6_9FLAO</name>
<keyword evidence="1" id="KW-0812">Transmembrane</keyword>
<organism evidence="2 3">
    <name type="scientific">Chryseobacterium glaciei</name>
    <dbReference type="NCBI Taxonomy" id="1685010"/>
    <lineage>
        <taxon>Bacteria</taxon>
        <taxon>Pseudomonadati</taxon>
        <taxon>Bacteroidota</taxon>
        <taxon>Flavobacteriia</taxon>
        <taxon>Flavobacteriales</taxon>
        <taxon>Weeksellaceae</taxon>
        <taxon>Chryseobacterium group</taxon>
        <taxon>Chryseobacterium</taxon>
    </lineage>
</organism>
<reference evidence="2 3" key="1">
    <citation type="submission" date="2016-04" db="EMBL/GenBank/DDBJ databases">
        <title>Complete Genome Sequence of Chryseobacterium sp. IHBB 10212.</title>
        <authorList>
            <person name="Pal M."/>
            <person name="Swarnkar M.K."/>
            <person name="Kaushal K."/>
            <person name="Chhibber S."/>
            <person name="Singh A.K."/>
            <person name="Gulati A."/>
        </authorList>
    </citation>
    <scope>NUCLEOTIDE SEQUENCE [LARGE SCALE GENOMIC DNA]</scope>
    <source>
        <strain evidence="2 3">IHBB 10212</strain>
    </source>
</reference>
<keyword evidence="3" id="KW-1185">Reference proteome</keyword>
<dbReference type="STRING" id="1685010.A0O34_14315"/>
<sequence>MIKEKLKQILSLNGISVLIGIIGGILGIFSIFIDWNSQISIKWFAALTIFFSFLLLITLILVFEMYKNYKVKIIKNHKVIQFLEENLLLLVENNNSLEFSQTVSIYYIINNFQVLLAQGFVENIQENFVQIKITQFEQNFLRNYSIIYEKIINNDKSILDLIIIKNYIRYNE</sequence>
<dbReference type="AlphaFoldDB" id="A0A172XXC6"/>
<feature type="transmembrane region" description="Helical" evidence="1">
    <location>
        <begin position="39"/>
        <end position="63"/>
    </location>
</feature>
<protein>
    <submittedName>
        <fullName evidence="2">Uncharacterized protein</fullName>
    </submittedName>
</protein>